<feature type="transmembrane region" description="Helical" evidence="6">
    <location>
        <begin position="156"/>
        <end position="178"/>
    </location>
</feature>
<evidence type="ECO:0000256" key="1">
    <source>
        <dbReference type="ARBA" id="ARBA00004651"/>
    </source>
</evidence>
<dbReference type="GO" id="GO:0022857">
    <property type="term" value="F:transmembrane transporter activity"/>
    <property type="evidence" value="ECO:0007669"/>
    <property type="project" value="InterPro"/>
</dbReference>
<dbReference type="InterPro" id="IPR020846">
    <property type="entry name" value="MFS_dom"/>
</dbReference>
<dbReference type="AlphaFoldDB" id="A0A0R1VX67"/>
<dbReference type="InterPro" id="IPR011701">
    <property type="entry name" value="MFS"/>
</dbReference>
<keyword evidence="3 6" id="KW-0812">Transmembrane</keyword>
<evidence type="ECO:0000256" key="6">
    <source>
        <dbReference type="SAM" id="Phobius"/>
    </source>
</evidence>
<comment type="subcellular location">
    <subcellularLocation>
        <location evidence="1">Cell membrane</location>
        <topology evidence="1">Multi-pass membrane protein</topology>
    </subcellularLocation>
</comment>
<feature type="transmembrane region" description="Helical" evidence="6">
    <location>
        <begin position="67"/>
        <end position="87"/>
    </location>
</feature>
<dbReference type="EMBL" id="AZFX01000094">
    <property type="protein sequence ID" value="KRM08084.1"/>
    <property type="molecule type" value="Genomic_DNA"/>
</dbReference>
<feature type="transmembrane region" description="Helical" evidence="6">
    <location>
        <begin position="184"/>
        <end position="203"/>
    </location>
</feature>
<protein>
    <submittedName>
        <fullName evidence="8">Putative multidrug transport protein (Putative)</fullName>
    </submittedName>
</protein>
<keyword evidence="2" id="KW-0813">Transport</keyword>
<evidence type="ECO:0000313" key="9">
    <source>
        <dbReference type="Proteomes" id="UP000051315"/>
    </source>
</evidence>
<organism evidence="8 9">
    <name type="scientific">Lapidilactobacillus concavus DSM 17758</name>
    <dbReference type="NCBI Taxonomy" id="1423735"/>
    <lineage>
        <taxon>Bacteria</taxon>
        <taxon>Bacillati</taxon>
        <taxon>Bacillota</taxon>
        <taxon>Bacilli</taxon>
        <taxon>Lactobacillales</taxon>
        <taxon>Lactobacillaceae</taxon>
        <taxon>Lapidilactobacillus</taxon>
    </lineage>
</organism>
<feature type="transmembrane region" description="Helical" evidence="6">
    <location>
        <begin position="311"/>
        <end position="330"/>
    </location>
</feature>
<dbReference type="Proteomes" id="UP000051315">
    <property type="component" value="Unassembled WGS sequence"/>
</dbReference>
<sequence length="357" mass="39142">MPTRNRFLRVVNSFGGNILQASKKQYFWFIAVLLAGTFTMSISQSSLSTAYPTLMSYFHLPAATIQWLMTGFMLVMCVMMPISPWLLKNIPFKLLFISVLAIFDLGTLIILIAPNFGLMLIGRVLEAIAVGILFPAYQSVMLTITPEAQRGSVMGIAGLVMGSALAVGPIISGIVLGFTTWRVLFVVFLVVISLVLVLSFFTVQSVMALERSRVDLLSVICSLGVIGVLYVVNQIGQSGHWQFNIGLLTMSLLALLIFVIRQFKLAQPLLELRVLKTFNYDLAVLLTAISYLSLIVVTVLFPLYYQEVLGISPLLSGLALVPGAVVLSVFNPITGRLADRFGFRRMMVIGMTLISVG</sequence>
<keyword evidence="5 6" id="KW-0472">Membrane</keyword>
<dbReference type="SUPFAM" id="SSF103473">
    <property type="entry name" value="MFS general substrate transporter"/>
    <property type="match status" value="1"/>
</dbReference>
<dbReference type="Pfam" id="PF07690">
    <property type="entry name" value="MFS_1"/>
    <property type="match status" value="1"/>
</dbReference>
<evidence type="ECO:0000313" key="8">
    <source>
        <dbReference type="EMBL" id="KRM08084.1"/>
    </source>
</evidence>
<evidence type="ECO:0000259" key="7">
    <source>
        <dbReference type="PROSITE" id="PS50850"/>
    </source>
</evidence>
<proteinExistence type="predicted"/>
<comment type="caution">
    <text evidence="8">The sequence shown here is derived from an EMBL/GenBank/DDBJ whole genome shotgun (WGS) entry which is preliminary data.</text>
</comment>
<evidence type="ECO:0000256" key="5">
    <source>
        <dbReference type="ARBA" id="ARBA00023136"/>
    </source>
</evidence>
<feature type="domain" description="Major facilitator superfamily (MFS) profile" evidence="7">
    <location>
        <begin position="29"/>
        <end position="357"/>
    </location>
</feature>
<gene>
    <name evidence="8" type="ORF">FC15_GL000765</name>
</gene>
<dbReference type="PATRIC" id="fig|1423735.3.peg.796"/>
<keyword evidence="9" id="KW-1185">Reference proteome</keyword>
<accession>A0A0R1VX67</accession>
<name>A0A0R1VX67_9LACO</name>
<feature type="transmembrane region" description="Helical" evidence="6">
    <location>
        <begin position="282"/>
        <end position="305"/>
    </location>
</feature>
<feature type="transmembrane region" description="Helical" evidence="6">
    <location>
        <begin position="215"/>
        <end position="235"/>
    </location>
</feature>
<feature type="transmembrane region" description="Helical" evidence="6">
    <location>
        <begin position="26"/>
        <end position="47"/>
    </location>
</feature>
<dbReference type="GO" id="GO:0005886">
    <property type="term" value="C:plasma membrane"/>
    <property type="evidence" value="ECO:0007669"/>
    <property type="project" value="UniProtKB-SubCell"/>
</dbReference>
<keyword evidence="4 6" id="KW-1133">Transmembrane helix</keyword>
<dbReference type="PROSITE" id="PS50850">
    <property type="entry name" value="MFS"/>
    <property type="match status" value="1"/>
</dbReference>
<evidence type="ECO:0000256" key="3">
    <source>
        <dbReference type="ARBA" id="ARBA00022692"/>
    </source>
</evidence>
<dbReference type="InterPro" id="IPR036259">
    <property type="entry name" value="MFS_trans_sf"/>
</dbReference>
<feature type="transmembrane region" description="Helical" evidence="6">
    <location>
        <begin position="94"/>
        <end position="114"/>
    </location>
</feature>
<dbReference type="STRING" id="1423735.FC15_GL000765"/>
<evidence type="ECO:0000256" key="4">
    <source>
        <dbReference type="ARBA" id="ARBA00022989"/>
    </source>
</evidence>
<dbReference type="Gene3D" id="1.20.1720.10">
    <property type="entry name" value="Multidrug resistance protein D"/>
    <property type="match status" value="1"/>
</dbReference>
<dbReference type="PANTHER" id="PTHR42718">
    <property type="entry name" value="MAJOR FACILITATOR SUPERFAMILY MULTIDRUG TRANSPORTER MFSC"/>
    <property type="match status" value="1"/>
</dbReference>
<dbReference type="PANTHER" id="PTHR42718:SF9">
    <property type="entry name" value="MAJOR FACILITATOR SUPERFAMILY MULTIDRUG TRANSPORTER MFSC"/>
    <property type="match status" value="1"/>
</dbReference>
<dbReference type="PRINTS" id="PR01036">
    <property type="entry name" value="TCRTETB"/>
</dbReference>
<evidence type="ECO:0000256" key="2">
    <source>
        <dbReference type="ARBA" id="ARBA00022448"/>
    </source>
</evidence>
<dbReference type="Gene3D" id="1.20.1250.20">
    <property type="entry name" value="MFS general substrate transporter like domains"/>
    <property type="match status" value="1"/>
</dbReference>
<feature type="transmembrane region" description="Helical" evidence="6">
    <location>
        <begin position="120"/>
        <end position="144"/>
    </location>
</feature>
<feature type="transmembrane region" description="Helical" evidence="6">
    <location>
        <begin position="241"/>
        <end position="261"/>
    </location>
</feature>
<reference evidence="8 9" key="1">
    <citation type="journal article" date="2015" name="Genome Announc.">
        <title>Expanding the biotechnology potential of lactobacilli through comparative genomics of 213 strains and associated genera.</title>
        <authorList>
            <person name="Sun Z."/>
            <person name="Harris H.M."/>
            <person name="McCann A."/>
            <person name="Guo C."/>
            <person name="Argimon S."/>
            <person name="Zhang W."/>
            <person name="Yang X."/>
            <person name="Jeffery I.B."/>
            <person name="Cooney J.C."/>
            <person name="Kagawa T.F."/>
            <person name="Liu W."/>
            <person name="Song Y."/>
            <person name="Salvetti E."/>
            <person name="Wrobel A."/>
            <person name="Rasinkangas P."/>
            <person name="Parkhill J."/>
            <person name="Rea M.C."/>
            <person name="O'Sullivan O."/>
            <person name="Ritari J."/>
            <person name="Douillard F.P."/>
            <person name="Paul Ross R."/>
            <person name="Yang R."/>
            <person name="Briner A.E."/>
            <person name="Felis G.E."/>
            <person name="de Vos W.M."/>
            <person name="Barrangou R."/>
            <person name="Klaenhammer T.R."/>
            <person name="Caufield P.W."/>
            <person name="Cui Y."/>
            <person name="Zhang H."/>
            <person name="O'Toole P.W."/>
        </authorList>
    </citation>
    <scope>NUCLEOTIDE SEQUENCE [LARGE SCALE GENOMIC DNA]</scope>
    <source>
        <strain evidence="8 9">DSM 17758</strain>
    </source>
</reference>